<sequence>MVHLPGEPAYLDEDADGQDTEDGEAEEAEGDGDHGPEHGASLPAPTGRIERARSPTGGVTQGKRAGTACGRRPCRPVAAVTP</sequence>
<dbReference type="Proteomes" id="UP001500909">
    <property type="component" value="Unassembled WGS sequence"/>
</dbReference>
<name>A0ABP3K7E9_9ACTN</name>
<comment type="caution">
    <text evidence="2">The sequence shown here is derived from an EMBL/GenBank/DDBJ whole genome shotgun (WGS) entry which is preliminary data.</text>
</comment>
<evidence type="ECO:0000313" key="2">
    <source>
        <dbReference type="EMBL" id="GAA0473348.1"/>
    </source>
</evidence>
<gene>
    <name evidence="2" type="ORF">GCM10010361_42010</name>
</gene>
<feature type="region of interest" description="Disordered" evidence="1">
    <location>
        <begin position="1"/>
        <end position="82"/>
    </location>
</feature>
<protein>
    <submittedName>
        <fullName evidence="2">Uncharacterized protein</fullName>
    </submittedName>
</protein>
<organism evidence="2 3">
    <name type="scientific">Streptomyces olivaceiscleroticus</name>
    <dbReference type="NCBI Taxonomy" id="68245"/>
    <lineage>
        <taxon>Bacteria</taxon>
        <taxon>Bacillati</taxon>
        <taxon>Actinomycetota</taxon>
        <taxon>Actinomycetes</taxon>
        <taxon>Kitasatosporales</taxon>
        <taxon>Streptomycetaceae</taxon>
        <taxon>Streptomyces</taxon>
    </lineage>
</organism>
<evidence type="ECO:0000256" key="1">
    <source>
        <dbReference type="SAM" id="MobiDB-lite"/>
    </source>
</evidence>
<reference evidence="3" key="1">
    <citation type="journal article" date="2019" name="Int. J. Syst. Evol. Microbiol.">
        <title>The Global Catalogue of Microorganisms (GCM) 10K type strain sequencing project: providing services to taxonomists for standard genome sequencing and annotation.</title>
        <authorList>
            <consortium name="The Broad Institute Genomics Platform"/>
            <consortium name="The Broad Institute Genome Sequencing Center for Infectious Disease"/>
            <person name="Wu L."/>
            <person name="Ma J."/>
        </authorList>
    </citation>
    <scope>NUCLEOTIDE SEQUENCE [LARGE SCALE GENOMIC DNA]</scope>
    <source>
        <strain evidence="3">JCM 4805</strain>
    </source>
</reference>
<proteinExistence type="predicted"/>
<feature type="compositionally biased region" description="Acidic residues" evidence="1">
    <location>
        <begin position="10"/>
        <end position="30"/>
    </location>
</feature>
<accession>A0ABP3K7E9</accession>
<evidence type="ECO:0000313" key="3">
    <source>
        <dbReference type="Proteomes" id="UP001500909"/>
    </source>
</evidence>
<dbReference type="EMBL" id="BAAABY010000030">
    <property type="protein sequence ID" value="GAA0473348.1"/>
    <property type="molecule type" value="Genomic_DNA"/>
</dbReference>
<keyword evidence="3" id="KW-1185">Reference proteome</keyword>